<accession>A0ABY4L7F8</accession>
<keyword evidence="8" id="KW-0902">Two-component regulatory system</keyword>
<dbReference type="PANTHER" id="PTHR24421">
    <property type="entry name" value="NITRATE/NITRITE SENSOR PROTEIN NARX-RELATED"/>
    <property type="match status" value="1"/>
</dbReference>
<dbReference type="CDD" id="cd16917">
    <property type="entry name" value="HATPase_UhpB-NarQ-NarX-like"/>
    <property type="match status" value="1"/>
</dbReference>
<dbReference type="Proteomes" id="UP000832041">
    <property type="component" value="Chromosome"/>
</dbReference>
<dbReference type="Pfam" id="PF07730">
    <property type="entry name" value="HisKA_3"/>
    <property type="match status" value="1"/>
</dbReference>
<evidence type="ECO:0000256" key="6">
    <source>
        <dbReference type="ARBA" id="ARBA00022777"/>
    </source>
</evidence>
<evidence type="ECO:0000256" key="5">
    <source>
        <dbReference type="ARBA" id="ARBA00022741"/>
    </source>
</evidence>
<feature type="transmembrane region" description="Helical" evidence="10">
    <location>
        <begin position="108"/>
        <end position="128"/>
    </location>
</feature>
<protein>
    <recommendedName>
        <fullName evidence="2">histidine kinase</fullName>
        <ecNumber evidence="2">2.7.13.3</ecNumber>
    </recommendedName>
</protein>
<gene>
    <name evidence="12" type="ORF">FOF52_06950</name>
</gene>
<feature type="transmembrane region" description="Helical" evidence="10">
    <location>
        <begin position="75"/>
        <end position="96"/>
    </location>
</feature>
<dbReference type="Gene3D" id="1.20.5.1930">
    <property type="match status" value="1"/>
</dbReference>
<reference evidence="12 13" key="1">
    <citation type="submission" date="2020-04" db="EMBL/GenBank/DDBJ databases">
        <title>Thermobifida alba genome sequencing and assembly.</title>
        <authorList>
            <person name="Luzics S."/>
            <person name="Horvath B."/>
            <person name="Nagy I."/>
            <person name="Toth A."/>
            <person name="Nagy I."/>
            <person name="Kukolya J."/>
        </authorList>
    </citation>
    <scope>NUCLEOTIDE SEQUENCE [LARGE SCALE GENOMIC DNA]</scope>
    <source>
        <strain evidence="12 13">DSM 43795</strain>
    </source>
</reference>
<evidence type="ECO:0000256" key="3">
    <source>
        <dbReference type="ARBA" id="ARBA00022553"/>
    </source>
</evidence>
<dbReference type="Gene3D" id="3.30.565.10">
    <property type="entry name" value="Histidine kinase-like ATPase, C-terminal domain"/>
    <property type="match status" value="1"/>
</dbReference>
<dbReference type="EMBL" id="CP051627">
    <property type="protein sequence ID" value="UPT23384.1"/>
    <property type="molecule type" value="Genomic_DNA"/>
</dbReference>
<sequence length="445" mass="46377">MGPAPLIGAGRTVRPAPPASPRRCKTRIGRAARPPPTLVGGGPSPGGRRRRPRGAYPFRVTDLFPDGSGPVQRRVPLPGALGAAAGVAALAALAAWARHATAPAEGLLPLDLALAVLGGLAVPLLLRYPLAGTLGLTAAATLSVSLTPAASLGVLLVAQRRGLPVAAAVAAAGVAAHAAQGVWRPHEDVSLGWWLALVAVGYGALVGWGVLLRTHRALAWVLRERARRAEAEQGRRVAEARMLERTRLAREMHDVLAHRLSLLATYAGALEYRPDSAPEKLAHAAGVVRAGAHQALEELREVIGLLRDSDGAAGPAPVWADLAGLVEESRAAGAQVVLSDRTVEPETLPASVVRTAYRVLQEGLTNARKHAPGQPVRLVLEGRPGQHLVLEVRNRLVAGDVPQSVPGSGTGLVGLTERVRLCGGQLDHGAFSGEFRLCARLAWPA</sequence>
<keyword evidence="7" id="KW-0067">ATP-binding</keyword>
<feature type="region of interest" description="Disordered" evidence="9">
    <location>
        <begin position="1"/>
        <end position="54"/>
    </location>
</feature>
<keyword evidence="5" id="KW-0547">Nucleotide-binding</keyword>
<dbReference type="InterPro" id="IPR036890">
    <property type="entry name" value="HATPase_C_sf"/>
</dbReference>
<name>A0ABY4L7F8_THEAE</name>
<keyword evidence="10" id="KW-1133">Transmembrane helix</keyword>
<keyword evidence="10" id="KW-0812">Transmembrane</keyword>
<evidence type="ECO:0000313" key="13">
    <source>
        <dbReference type="Proteomes" id="UP000832041"/>
    </source>
</evidence>
<organism evidence="12 13">
    <name type="scientific">Thermobifida alba</name>
    <name type="common">Thermomonospora alba</name>
    <dbReference type="NCBI Taxonomy" id="53522"/>
    <lineage>
        <taxon>Bacteria</taxon>
        <taxon>Bacillati</taxon>
        <taxon>Actinomycetota</taxon>
        <taxon>Actinomycetes</taxon>
        <taxon>Streptosporangiales</taxon>
        <taxon>Nocardiopsidaceae</taxon>
        <taxon>Thermobifida</taxon>
    </lineage>
</organism>
<feature type="domain" description="Signal transduction histidine kinase subgroup 3 dimerisation and phosphoacceptor" evidence="11">
    <location>
        <begin position="244"/>
        <end position="309"/>
    </location>
</feature>
<evidence type="ECO:0000256" key="9">
    <source>
        <dbReference type="SAM" id="MobiDB-lite"/>
    </source>
</evidence>
<keyword evidence="10" id="KW-0472">Membrane</keyword>
<evidence type="ECO:0000256" key="1">
    <source>
        <dbReference type="ARBA" id="ARBA00000085"/>
    </source>
</evidence>
<evidence type="ECO:0000256" key="2">
    <source>
        <dbReference type="ARBA" id="ARBA00012438"/>
    </source>
</evidence>
<evidence type="ECO:0000313" key="12">
    <source>
        <dbReference type="EMBL" id="UPT23384.1"/>
    </source>
</evidence>
<feature type="transmembrane region" description="Helical" evidence="10">
    <location>
        <begin position="191"/>
        <end position="212"/>
    </location>
</feature>
<feature type="transmembrane region" description="Helical" evidence="10">
    <location>
        <begin position="134"/>
        <end position="156"/>
    </location>
</feature>
<evidence type="ECO:0000256" key="10">
    <source>
        <dbReference type="SAM" id="Phobius"/>
    </source>
</evidence>
<keyword evidence="13" id="KW-1185">Reference proteome</keyword>
<proteinExistence type="predicted"/>
<evidence type="ECO:0000256" key="7">
    <source>
        <dbReference type="ARBA" id="ARBA00022840"/>
    </source>
</evidence>
<dbReference type="PANTHER" id="PTHR24421:SF10">
    <property type="entry name" value="NITRATE_NITRITE SENSOR PROTEIN NARQ"/>
    <property type="match status" value="1"/>
</dbReference>
<dbReference type="InterPro" id="IPR050482">
    <property type="entry name" value="Sensor_HK_TwoCompSys"/>
</dbReference>
<keyword evidence="6 12" id="KW-0418">Kinase</keyword>
<evidence type="ECO:0000259" key="11">
    <source>
        <dbReference type="Pfam" id="PF07730"/>
    </source>
</evidence>
<keyword evidence="3" id="KW-0597">Phosphoprotein</keyword>
<evidence type="ECO:0000256" key="4">
    <source>
        <dbReference type="ARBA" id="ARBA00022679"/>
    </source>
</evidence>
<dbReference type="GO" id="GO:0016301">
    <property type="term" value="F:kinase activity"/>
    <property type="evidence" value="ECO:0007669"/>
    <property type="project" value="UniProtKB-KW"/>
</dbReference>
<comment type="catalytic activity">
    <reaction evidence="1">
        <text>ATP + protein L-histidine = ADP + protein N-phospho-L-histidine.</text>
        <dbReference type="EC" id="2.7.13.3"/>
    </reaction>
</comment>
<evidence type="ECO:0000256" key="8">
    <source>
        <dbReference type="ARBA" id="ARBA00023012"/>
    </source>
</evidence>
<keyword evidence="4" id="KW-0808">Transferase</keyword>
<dbReference type="InterPro" id="IPR011712">
    <property type="entry name" value="Sig_transdc_His_kin_sub3_dim/P"/>
</dbReference>
<dbReference type="SUPFAM" id="SSF55874">
    <property type="entry name" value="ATPase domain of HSP90 chaperone/DNA topoisomerase II/histidine kinase"/>
    <property type="match status" value="1"/>
</dbReference>
<feature type="transmembrane region" description="Helical" evidence="10">
    <location>
        <begin position="163"/>
        <end position="179"/>
    </location>
</feature>
<dbReference type="EC" id="2.7.13.3" evidence="2"/>